<dbReference type="GO" id="GO:0140911">
    <property type="term" value="F:pore-forming activity"/>
    <property type="evidence" value="ECO:0007669"/>
    <property type="project" value="InterPro"/>
</dbReference>
<dbReference type="GO" id="GO:0005886">
    <property type="term" value="C:plasma membrane"/>
    <property type="evidence" value="ECO:0007669"/>
    <property type="project" value="UniProtKB-SubCell"/>
</dbReference>
<evidence type="ECO:0000256" key="2">
    <source>
        <dbReference type="ARBA" id="ARBA00008488"/>
    </source>
</evidence>
<comment type="similarity">
    <text evidence="2">Belongs to the UPF0073 (Hly-III) family.</text>
</comment>
<feature type="binding site" evidence="7">
    <location>
        <position position="79"/>
    </location>
    <ligand>
        <name>Zn(2+)</name>
        <dbReference type="ChEBI" id="CHEBI:29105"/>
    </ligand>
</feature>
<dbReference type="PANTHER" id="PTHR20855">
    <property type="entry name" value="ADIPOR/PROGESTIN RECEPTOR-RELATED"/>
    <property type="match status" value="1"/>
</dbReference>
<gene>
    <name evidence="9" type="ORF">IAC56_06430</name>
</gene>
<feature type="transmembrane region" description="Helical" evidence="8">
    <location>
        <begin position="206"/>
        <end position="227"/>
    </location>
</feature>
<feature type="transmembrane region" description="Helical" evidence="8">
    <location>
        <begin position="124"/>
        <end position="141"/>
    </location>
</feature>
<comment type="subcellular location">
    <subcellularLocation>
        <location evidence="1">Cell membrane</location>
        <topology evidence="1">Multi-pass membrane protein</topology>
    </subcellularLocation>
</comment>
<feature type="transmembrane region" description="Helical" evidence="8">
    <location>
        <begin position="173"/>
        <end position="194"/>
    </location>
</feature>
<keyword evidence="6 8" id="KW-0472">Membrane</keyword>
<keyword evidence="3" id="KW-1003">Cell membrane</keyword>
<dbReference type="EMBL" id="DVMY01000100">
    <property type="protein sequence ID" value="HIU37892.1"/>
    <property type="molecule type" value="Genomic_DNA"/>
</dbReference>
<feature type="binding site" evidence="7">
    <location>
        <position position="201"/>
    </location>
    <ligand>
        <name>Zn(2+)</name>
        <dbReference type="ChEBI" id="CHEBI:29105"/>
    </ligand>
</feature>
<proteinExistence type="inferred from homology"/>
<dbReference type="GO" id="GO:0046872">
    <property type="term" value="F:metal ion binding"/>
    <property type="evidence" value="ECO:0007669"/>
    <property type="project" value="UniProtKB-KW"/>
</dbReference>
<name>A0A9D1IIH9_9BURK</name>
<feature type="transmembrane region" description="Helical" evidence="8">
    <location>
        <begin position="57"/>
        <end position="78"/>
    </location>
</feature>
<evidence type="ECO:0000256" key="6">
    <source>
        <dbReference type="ARBA" id="ARBA00023136"/>
    </source>
</evidence>
<evidence type="ECO:0000256" key="3">
    <source>
        <dbReference type="ARBA" id="ARBA00022475"/>
    </source>
</evidence>
<keyword evidence="4 8" id="KW-0812">Transmembrane</keyword>
<evidence type="ECO:0000256" key="5">
    <source>
        <dbReference type="ARBA" id="ARBA00022989"/>
    </source>
</evidence>
<keyword evidence="7" id="KW-0479">Metal-binding</keyword>
<keyword evidence="5 8" id="KW-1133">Transmembrane helix</keyword>
<dbReference type="InterPro" id="IPR005744">
    <property type="entry name" value="Hy-lIII"/>
</dbReference>
<evidence type="ECO:0000256" key="8">
    <source>
        <dbReference type="SAM" id="Phobius"/>
    </source>
</evidence>
<accession>A0A9D1IIH9</accession>
<feature type="binding site" evidence="7">
    <location>
        <position position="205"/>
    </location>
    <ligand>
        <name>Zn(2+)</name>
        <dbReference type="ChEBI" id="CHEBI:29105"/>
    </ligand>
</feature>
<reference evidence="9" key="1">
    <citation type="submission" date="2020-10" db="EMBL/GenBank/DDBJ databases">
        <authorList>
            <person name="Gilroy R."/>
        </authorList>
    </citation>
    <scope>NUCLEOTIDE SEQUENCE</scope>
    <source>
        <strain evidence="9">7463</strain>
    </source>
</reference>
<evidence type="ECO:0000313" key="10">
    <source>
        <dbReference type="Proteomes" id="UP000824083"/>
    </source>
</evidence>
<evidence type="ECO:0000256" key="7">
    <source>
        <dbReference type="PIRSR" id="PIRSR604254-1"/>
    </source>
</evidence>
<dbReference type="AlphaFoldDB" id="A0A9D1IIH9"/>
<feature type="transmembrane region" description="Helical" evidence="8">
    <location>
        <begin position="27"/>
        <end position="51"/>
    </location>
</feature>
<dbReference type="PANTHER" id="PTHR20855:SF3">
    <property type="entry name" value="LD03007P"/>
    <property type="match status" value="1"/>
</dbReference>
<comment type="caution">
    <text evidence="9">The sequence shown here is derived from an EMBL/GenBank/DDBJ whole genome shotgun (WGS) entry which is preliminary data.</text>
</comment>
<dbReference type="Pfam" id="PF03006">
    <property type="entry name" value="HlyIII"/>
    <property type="match status" value="1"/>
</dbReference>
<dbReference type="InterPro" id="IPR004254">
    <property type="entry name" value="AdipoR/HlyIII-related"/>
</dbReference>
<sequence length="228" mass="24622">MSTYALRPESQLKQPPRYSPGEEIANAVTHGVAALMSIAGLAILVGFAVAYSGSPTVITAVSVFGASMIFLYVASTLYHAIPNKRAKQILQRLDHSMIYVLIAGSYTPFCLVTLQGVTGIALCVAVWSIAVAGIAMQGLLIKKSKWLNSLLYLAMGWLVILVIEPLIESLPDGGLLLLTAGGLSYSLGVIFYIWKTMPYSHAIWHVFVFAGTVLQFLAVLLYVIPVFN</sequence>
<dbReference type="NCBIfam" id="TIGR01065">
    <property type="entry name" value="hlyIII"/>
    <property type="match status" value="1"/>
</dbReference>
<evidence type="ECO:0000313" key="9">
    <source>
        <dbReference type="EMBL" id="HIU37892.1"/>
    </source>
</evidence>
<reference evidence="9" key="2">
    <citation type="journal article" date="2021" name="PeerJ">
        <title>Extensive microbial diversity within the chicken gut microbiome revealed by metagenomics and culture.</title>
        <authorList>
            <person name="Gilroy R."/>
            <person name="Ravi A."/>
            <person name="Getino M."/>
            <person name="Pursley I."/>
            <person name="Horton D.L."/>
            <person name="Alikhan N.F."/>
            <person name="Baker D."/>
            <person name="Gharbi K."/>
            <person name="Hall N."/>
            <person name="Watson M."/>
            <person name="Adriaenssens E.M."/>
            <person name="Foster-Nyarko E."/>
            <person name="Jarju S."/>
            <person name="Secka A."/>
            <person name="Antonio M."/>
            <person name="Oren A."/>
            <person name="Chaudhuri R.R."/>
            <person name="La Ragione R."/>
            <person name="Hildebrand F."/>
            <person name="Pallen M.J."/>
        </authorList>
    </citation>
    <scope>NUCLEOTIDE SEQUENCE</scope>
    <source>
        <strain evidence="9">7463</strain>
    </source>
</reference>
<dbReference type="Proteomes" id="UP000824083">
    <property type="component" value="Unassembled WGS sequence"/>
</dbReference>
<feature type="transmembrane region" description="Helical" evidence="8">
    <location>
        <begin position="150"/>
        <end position="167"/>
    </location>
</feature>
<keyword evidence="7" id="KW-0862">Zinc</keyword>
<organism evidence="9 10">
    <name type="scientific">Candidatus Aphodousia faecigallinarum</name>
    <dbReference type="NCBI Taxonomy" id="2840677"/>
    <lineage>
        <taxon>Bacteria</taxon>
        <taxon>Pseudomonadati</taxon>
        <taxon>Pseudomonadota</taxon>
        <taxon>Betaproteobacteria</taxon>
        <taxon>Burkholderiales</taxon>
        <taxon>Sutterellaceae</taxon>
        <taxon>Sutterellaceae incertae sedis</taxon>
        <taxon>Candidatus Aphodousia</taxon>
    </lineage>
</organism>
<evidence type="ECO:0000256" key="1">
    <source>
        <dbReference type="ARBA" id="ARBA00004651"/>
    </source>
</evidence>
<evidence type="ECO:0000256" key="4">
    <source>
        <dbReference type="ARBA" id="ARBA00022692"/>
    </source>
</evidence>
<protein>
    <submittedName>
        <fullName evidence="9">Hemolysin III family protein</fullName>
    </submittedName>
</protein>
<feature type="transmembrane region" description="Helical" evidence="8">
    <location>
        <begin position="98"/>
        <end position="118"/>
    </location>
</feature>